<dbReference type="EMBL" id="LR134384">
    <property type="protein sequence ID" value="VEH15796.1"/>
    <property type="molecule type" value="Genomic_DNA"/>
</dbReference>
<gene>
    <name evidence="2" type="ORF">NCTC13071_01807</name>
</gene>
<dbReference type="InterPro" id="IPR032274">
    <property type="entry name" value="DUF4835"/>
</dbReference>
<dbReference type="AlphaFoldDB" id="A0A3S4VAA5"/>
<dbReference type="RefSeq" id="WP_018919180.1">
    <property type="nucleotide sequence ID" value="NZ_LR134384.1"/>
</dbReference>
<dbReference type="Proteomes" id="UP000274578">
    <property type="component" value="Chromosome 1"/>
</dbReference>
<protein>
    <recommendedName>
        <fullName evidence="4">DUF4835 domain-containing protein</fullName>
    </recommendedName>
</protein>
<name>A0A3S4VAA5_9BACT</name>
<feature type="chain" id="PRO_5018638008" description="DUF4835 domain-containing protein" evidence="1">
    <location>
        <begin position="21"/>
        <end position="301"/>
    </location>
</feature>
<evidence type="ECO:0000313" key="2">
    <source>
        <dbReference type="EMBL" id="VEH15796.1"/>
    </source>
</evidence>
<evidence type="ECO:0008006" key="4">
    <source>
        <dbReference type="Google" id="ProtNLM"/>
    </source>
</evidence>
<accession>A0A3S4VAA5</accession>
<keyword evidence="1" id="KW-0732">Signal</keyword>
<dbReference type="GeneID" id="85012602"/>
<dbReference type="Pfam" id="PF16119">
    <property type="entry name" value="DUF4835"/>
    <property type="match status" value="1"/>
</dbReference>
<dbReference type="KEGG" id="poc:NCTC13071_01807"/>
<feature type="signal peptide" evidence="1">
    <location>
        <begin position="1"/>
        <end position="20"/>
    </location>
</feature>
<evidence type="ECO:0000313" key="3">
    <source>
        <dbReference type="Proteomes" id="UP000274578"/>
    </source>
</evidence>
<sequence>MLPKILLTSWLLFCSGSLLAQELQATVNINHAQIQGTDNSIFDNLQTTLMQFLNDRKWTALQFQKNERIPCSFNITVNKYDRKTNTFSCKAIVQANRPVFNSSYTTTLYNNIDNNFDFEFAEFSQLDFNEEHIDNQLTALCAYYAYLIIGMNLDSFSPMGGTDILQQCLNVANNAQGLNFTGWKSFDDDRNRYAFINGYMDEALKPFRMLQYDYYRTGLDEMANNVEKARVNITTALENDLQKAHENRPLSMLPQIWTDYKKDELANIYQGKGTQKEKESVYEILFRLNASLNEAWDKIKR</sequence>
<evidence type="ECO:0000256" key="1">
    <source>
        <dbReference type="SAM" id="SignalP"/>
    </source>
</evidence>
<organism evidence="2 3">
    <name type="scientific">Segatella oris</name>
    <dbReference type="NCBI Taxonomy" id="28135"/>
    <lineage>
        <taxon>Bacteria</taxon>
        <taxon>Pseudomonadati</taxon>
        <taxon>Bacteroidota</taxon>
        <taxon>Bacteroidia</taxon>
        <taxon>Bacteroidales</taxon>
        <taxon>Prevotellaceae</taxon>
        <taxon>Segatella</taxon>
    </lineage>
</organism>
<reference evidence="2 3" key="1">
    <citation type="submission" date="2018-12" db="EMBL/GenBank/DDBJ databases">
        <authorList>
            <consortium name="Pathogen Informatics"/>
        </authorList>
    </citation>
    <scope>NUCLEOTIDE SEQUENCE [LARGE SCALE GENOMIC DNA]</scope>
    <source>
        <strain evidence="2 3">NCTC13071</strain>
    </source>
</reference>
<proteinExistence type="predicted"/>